<keyword evidence="11" id="KW-1185">Reference proteome</keyword>
<dbReference type="InterPro" id="IPR024079">
    <property type="entry name" value="MetalloPept_cat_dom_sf"/>
</dbReference>
<dbReference type="Pfam" id="PF05649">
    <property type="entry name" value="Peptidase_M13_N"/>
    <property type="match status" value="1"/>
</dbReference>
<dbReference type="Pfam" id="PF01431">
    <property type="entry name" value="Peptidase_M13"/>
    <property type="match status" value="1"/>
</dbReference>
<feature type="domain" description="Peptidase M13 C-terminal" evidence="8">
    <location>
        <begin position="441"/>
        <end position="631"/>
    </location>
</feature>
<dbReference type="InterPro" id="IPR042089">
    <property type="entry name" value="Peptidase_M13_dom_2"/>
</dbReference>
<proteinExistence type="inferred from homology"/>
<evidence type="ECO:0000256" key="7">
    <source>
        <dbReference type="ARBA" id="ARBA00023049"/>
    </source>
</evidence>
<keyword evidence="5" id="KW-0378">Hydrolase</keyword>
<feature type="domain" description="Peptidase M13 N-terminal" evidence="9">
    <location>
        <begin position="6"/>
        <end position="384"/>
    </location>
</feature>
<dbReference type="RefSeq" id="WP_379982119.1">
    <property type="nucleotide sequence ID" value="NZ_JBHUMO010000056.1"/>
</dbReference>
<protein>
    <submittedName>
        <fullName evidence="10">M13 family metallopeptidase</fullName>
    </submittedName>
</protein>
<comment type="similarity">
    <text evidence="2">Belongs to the peptidase M13 family.</text>
</comment>
<evidence type="ECO:0000256" key="2">
    <source>
        <dbReference type="ARBA" id="ARBA00007357"/>
    </source>
</evidence>
<dbReference type="SUPFAM" id="SSF55486">
    <property type="entry name" value="Metalloproteases ('zincins'), catalytic domain"/>
    <property type="match status" value="1"/>
</dbReference>
<sequence>MNLNLKDDFYHYVNGEWMETAVIPADRPSIGGFQDLVIEIEQLLMKTFADWSANPETIPNQKLKHAVTFYQLATDFEERNQLAGKPILPMLERVKALNSFQDLNTQLGEWILEGFPLPFDFGVMADMKQTSANAVYLSPTQLILPDKTYYAEENEQADAMLQKFFETTSLLLQKLGHTRPEAETLVEQAMAFDRALVPFVKSAEENADYSLMYNPRSYEEVVNYSELLDFDQAFSATLPFKPKQVIVSEPAFFESFKEFITEEHFPLLKSWMYVMTSLNYTDYLSDDLRILGGEYGRFLSGIQAAKEPLKAAYALAFNQFSAVVGLYYGQNYFGPKAKEDVEHMVMTMVDVYKNRLEQNTWLTEATRKQAIVKLNKIGIHVGYPETIPAIYDQLVTVAKTDGGTFLGNALHFKRLARQDNFNKLSQPVDREEWGMAAATVNAYYSGLMNIIVFPAAILQAPFYSINQSSSANYGGIGAVIAHEISHAFDNNGAKFDENGNLHNWWTEEDLTQFQSLAQAMIDEFDGIDFAGGKVNGKLTVSENIADAGGLSCALEAAKREADLNLVDFFTNWAKIWRTKATTQYQQLLLNVDVHGPAKLRANIQLQNLDDFFTTFDIQSGDAMYREPEKRVHIW</sequence>
<evidence type="ECO:0000259" key="9">
    <source>
        <dbReference type="Pfam" id="PF05649"/>
    </source>
</evidence>
<reference evidence="11" key="1">
    <citation type="journal article" date="2019" name="Int. J. Syst. Evol. Microbiol.">
        <title>The Global Catalogue of Microorganisms (GCM) 10K type strain sequencing project: providing services to taxonomists for standard genome sequencing and annotation.</title>
        <authorList>
            <consortium name="The Broad Institute Genomics Platform"/>
            <consortium name="The Broad Institute Genome Sequencing Center for Infectious Disease"/>
            <person name="Wu L."/>
            <person name="Ma J."/>
        </authorList>
    </citation>
    <scope>NUCLEOTIDE SEQUENCE [LARGE SCALE GENOMIC DNA]</scope>
    <source>
        <strain evidence="11">TISTR 932</strain>
    </source>
</reference>
<keyword evidence="3" id="KW-0645">Protease</keyword>
<name>A0ABW5TLM3_9ENTE</name>
<dbReference type="PANTHER" id="PTHR11733:SF167">
    <property type="entry name" value="FI17812P1-RELATED"/>
    <property type="match status" value="1"/>
</dbReference>
<dbReference type="PANTHER" id="PTHR11733">
    <property type="entry name" value="ZINC METALLOPROTEASE FAMILY M13 NEPRILYSIN-RELATED"/>
    <property type="match status" value="1"/>
</dbReference>
<comment type="caution">
    <text evidence="10">The sequence shown here is derived from an EMBL/GenBank/DDBJ whole genome shotgun (WGS) entry which is preliminary data.</text>
</comment>
<dbReference type="Gene3D" id="1.10.1380.10">
    <property type="entry name" value="Neutral endopeptidase , domain2"/>
    <property type="match status" value="1"/>
</dbReference>
<evidence type="ECO:0000256" key="3">
    <source>
        <dbReference type="ARBA" id="ARBA00022670"/>
    </source>
</evidence>
<dbReference type="PROSITE" id="PS51885">
    <property type="entry name" value="NEPRILYSIN"/>
    <property type="match status" value="1"/>
</dbReference>
<keyword evidence="7" id="KW-0482">Metalloprotease</keyword>
<evidence type="ECO:0000256" key="1">
    <source>
        <dbReference type="ARBA" id="ARBA00001947"/>
    </source>
</evidence>
<dbReference type="EMBL" id="JBHUMO010000056">
    <property type="protein sequence ID" value="MFD2729600.1"/>
    <property type="molecule type" value="Genomic_DNA"/>
</dbReference>
<evidence type="ECO:0000259" key="8">
    <source>
        <dbReference type="Pfam" id="PF01431"/>
    </source>
</evidence>
<dbReference type="PRINTS" id="PR00786">
    <property type="entry name" value="NEPRILYSIN"/>
</dbReference>
<evidence type="ECO:0000256" key="4">
    <source>
        <dbReference type="ARBA" id="ARBA00022723"/>
    </source>
</evidence>
<dbReference type="InterPro" id="IPR000718">
    <property type="entry name" value="Peptidase_M13"/>
</dbReference>
<dbReference type="Proteomes" id="UP001597427">
    <property type="component" value="Unassembled WGS sequence"/>
</dbReference>
<dbReference type="InterPro" id="IPR018497">
    <property type="entry name" value="Peptidase_M13_C"/>
</dbReference>
<keyword evidence="6" id="KW-0862">Zinc</keyword>
<dbReference type="Gene3D" id="3.40.390.10">
    <property type="entry name" value="Collagenase (Catalytic Domain)"/>
    <property type="match status" value="1"/>
</dbReference>
<evidence type="ECO:0000313" key="11">
    <source>
        <dbReference type="Proteomes" id="UP001597427"/>
    </source>
</evidence>
<evidence type="ECO:0000313" key="10">
    <source>
        <dbReference type="EMBL" id="MFD2729600.1"/>
    </source>
</evidence>
<comment type="cofactor">
    <cofactor evidence="1">
        <name>Zn(2+)</name>
        <dbReference type="ChEBI" id="CHEBI:29105"/>
    </cofactor>
</comment>
<evidence type="ECO:0000256" key="6">
    <source>
        <dbReference type="ARBA" id="ARBA00022833"/>
    </source>
</evidence>
<evidence type="ECO:0000256" key="5">
    <source>
        <dbReference type="ARBA" id="ARBA00022801"/>
    </source>
</evidence>
<keyword evidence="4" id="KW-0479">Metal-binding</keyword>
<dbReference type="InterPro" id="IPR008753">
    <property type="entry name" value="Peptidase_M13_N"/>
</dbReference>
<gene>
    <name evidence="10" type="ORF">ACFSR0_09225</name>
</gene>
<accession>A0ABW5TLM3</accession>
<dbReference type="CDD" id="cd08662">
    <property type="entry name" value="M13"/>
    <property type="match status" value="1"/>
</dbReference>
<organism evidence="10 11">
    <name type="scientific">Enterococcus camelliae</name>
    <dbReference type="NCBI Taxonomy" id="453959"/>
    <lineage>
        <taxon>Bacteria</taxon>
        <taxon>Bacillati</taxon>
        <taxon>Bacillota</taxon>
        <taxon>Bacilli</taxon>
        <taxon>Lactobacillales</taxon>
        <taxon>Enterococcaceae</taxon>
        <taxon>Enterococcus</taxon>
    </lineage>
</organism>